<comment type="catalytic activity">
    <reaction evidence="5">
        <text>S-adenosyl-L-homocysteine + H2O + H(+) = S-inosyl-L-homocysteine + NH4(+)</text>
        <dbReference type="Rhea" id="RHEA:20716"/>
        <dbReference type="ChEBI" id="CHEBI:15377"/>
        <dbReference type="ChEBI" id="CHEBI:15378"/>
        <dbReference type="ChEBI" id="CHEBI:28938"/>
        <dbReference type="ChEBI" id="CHEBI:57856"/>
        <dbReference type="ChEBI" id="CHEBI:57985"/>
        <dbReference type="EC" id="3.5.4.28"/>
    </reaction>
</comment>
<protein>
    <recommendedName>
        <fullName evidence="5">5-methylthioadenosine/S-adenosylhomocysteine deaminase</fullName>
        <shortName evidence="5">MTA/SAH deaminase</shortName>
        <ecNumber evidence="5">3.5.4.28</ecNumber>
        <ecNumber evidence="5">3.5.4.31</ecNumber>
    </recommendedName>
</protein>
<feature type="binding site" evidence="5">
    <location>
        <position position="223"/>
    </location>
    <ligand>
        <name>Zn(2+)</name>
        <dbReference type="ChEBI" id="CHEBI:29105"/>
    </ligand>
</feature>
<dbReference type="HAMAP" id="MF_01281">
    <property type="entry name" value="MTA_SAH_deamin"/>
    <property type="match status" value="1"/>
</dbReference>
<reference evidence="7 8" key="1">
    <citation type="submission" date="2015-05" db="EMBL/GenBank/DDBJ databases">
        <title>Complete genome of Marinobacter psychrophilus strain 20041T isolated from sea-ice of the Canadian Basin.</title>
        <authorList>
            <person name="Song L."/>
            <person name="Ren L."/>
            <person name="Yu Y."/>
            <person name="Wang X."/>
        </authorList>
    </citation>
    <scope>NUCLEOTIDE SEQUENCE [LARGE SCALE GENOMIC DNA]</scope>
    <source>
        <strain evidence="7 8">20041</strain>
    </source>
</reference>
<dbReference type="InterPro" id="IPR050287">
    <property type="entry name" value="MTA/SAH_deaminase"/>
</dbReference>
<dbReference type="EC" id="3.5.4.28" evidence="5"/>
<evidence type="ECO:0000313" key="7">
    <source>
        <dbReference type="EMBL" id="AKO52114.1"/>
    </source>
</evidence>
<comment type="cofactor">
    <cofactor evidence="5">
        <name>Zn(2+)</name>
        <dbReference type="ChEBI" id="CHEBI:29105"/>
    </cofactor>
    <text evidence="5">Binds 1 zinc ion per subunit.</text>
</comment>
<dbReference type="GO" id="GO:0046872">
    <property type="term" value="F:metal ion binding"/>
    <property type="evidence" value="ECO:0007669"/>
    <property type="project" value="UniProtKB-KW"/>
</dbReference>
<dbReference type="GO" id="GO:0050270">
    <property type="term" value="F:S-adenosylhomocysteine deaminase activity"/>
    <property type="evidence" value="ECO:0007669"/>
    <property type="project" value="UniProtKB-UniRule"/>
</dbReference>
<comment type="similarity">
    <text evidence="1">Belongs to the metallo-dependent hydrolases superfamily. ATZ/TRZ family.</text>
</comment>
<comment type="caution">
    <text evidence="5">Lacks conserved residue(s) required for the propagation of feature annotation.</text>
</comment>
<organism evidence="7 8">
    <name type="scientific">Marinobacter psychrophilus</name>
    <dbReference type="NCBI Taxonomy" id="330734"/>
    <lineage>
        <taxon>Bacteria</taxon>
        <taxon>Pseudomonadati</taxon>
        <taxon>Pseudomonadota</taxon>
        <taxon>Gammaproteobacteria</taxon>
        <taxon>Pseudomonadales</taxon>
        <taxon>Marinobacteraceae</taxon>
        <taxon>Marinobacter</taxon>
    </lineage>
</organism>
<dbReference type="InterPro" id="IPR011059">
    <property type="entry name" value="Metal-dep_hydrolase_composite"/>
</dbReference>
<dbReference type="PANTHER" id="PTHR43794:SF11">
    <property type="entry name" value="AMIDOHYDROLASE-RELATED DOMAIN-CONTAINING PROTEIN"/>
    <property type="match status" value="1"/>
</dbReference>
<feature type="binding site" evidence="5">
    <location>
        <position position="311"/>
    </location>
    <ligand>
        <name>Zn(2+)</name>
        <dbReference type="ChEBI" id="CHEBI:29105"/>
    </ligand>
</feature>
<dbReference type="SUPFAM" id="SSF51338">
    <property type="entry name" value="Composite domain of metallo-dependent hydrolases"/>
    <property type="match status" value="1"/>
</dbReference>
<feature type="binding site" evidence="5">
    <location>
        <position position="311"/>
    </location>
    <ligand>
        <name>substrate</name>
    </ligand>
</feature>
<feature type="domain" description="Amidohydrolase-related" evidence="6">
    <location>
        <begin position="65"/>
        <end position="412"/>
    </location>
</feature>
<dbReference type="Pfam" id="PF01979">
    <property type="entry name" value="Amidohydro_1"/>
    <property type="match status" value="1"/>
</dbReference>
<dbReference type="RefSeq" id="WP_048384810.1">
    <property type="nucleotide sequence ID" value="NZ_CP011494.1"/>
</dbReference>
<dbReference type="FunFam" id="3.20.20.140:FF:000014">
    <property type="entry name" value="5-methylthioadenosine/S-adenosylhomocysteine deaminase"/>
    <property type="match status" value="1"/>
</dbReference>
<dbReference type="NCBIfam" id="NF006549">
    <property type="entry name" value="PRK09045.1"/>
    <property type="match status" value="1"/>
</dbReference>
<gene>
    <name evidence="5" type="primary">mtaD</name>
    <name evidence="7" type="ORF">ABA45_06490</name>
</gene>
<dbReference type="InterPro" id="IPR032466">
    <property type="entry name" value="Metal_Hydrolase"/>
</dbReference>
<dbReference type="CDD" id="cd01298">
    <property type="entry name" value="ATZ_TRZ_like"/>
    <property type="match status" value="1"/>
</dbReference>
<evidence type="ECO:0000256" key="1">
    <source>
        <dbReference type="ARBA" id="ARBA00006745"/>
    </source>
</evidence>
<dbReference type="EC" id="3.5.4.31" evidence="5"/>
<dbReference type="Gene3D" id="2.30.40.10">
    <property type="entry name" value="Urease, subunit C, domain 1"/>
    <property type="match status" value="1"/>
</dbReference>
<dbReference type="PANTHER" id="PTHR43794">
    <property type="entry name" value="AMINOHYDROLASE SSNA-RELATED"/>
    <property type="match status" value="1"/>
</dbReference>
<dbReference type="STRING" id="330734.ABA45_06490"/>
<evidence type="ECO:0000259" key="6">
    <source>
        <dbReference type="Pfam" id="PF01979"/>
    </source>
</evidence>
<feature type="binding site" evidence="5">
    <location>
        <position position="76"/>
    </location>
    <ligand>
        <name>Zn(2+)</name>
        <dbReference type="ChEBI" id="CHEBI:29105"/>
    </ligand>
</feature>
<comment type="similarity">
    <text evidence="5">Belongs to the metallo-dependent hydrolases superfamily. MTA/SAH deaminase family.</text>
</comment>
<proteinExistence type="inferred from homology"/>
<dbReference type="KEGG" id="mpq:ABA45_06490"/>
<keyword evidence="4 5" id="KW-0862">Zinc</keyword>
<feature type="binding site" evidence="5">
    <location>
        <position position="226"/>
    </location>
    <ligand>
        <name>substrate</name>
    </ligand>
</feature>
<name>A0A0H4HZK9_9GAMM</name>
<dbReference type="SUPFAM" id="SSF51556">
    <property type="entry name" value="Metallo-dependent hydrolases"/>
    <property type="match status" value="1"/>
</dbReference>
<dbReference type="InterPro" id="IPR006680">
    <property type="entry name" value="Amidohydro-rel"/>
</dbReference>
<keyword evidence="3 5" id="KW-0378">Hydrolase</keyword>
<dbReference type="InterPro" id="IPR023512">
    <property type="entry name" value="Deaminase_MtaD/DadD"/>
</dbReference>
<keyword evidence="8" id="KW-1185">Reference proteome</keyword>
<dbReference type="PATRIC" id="fig|330734.3.peg.1372"/>
<comment type="function">
    <text evidence="5">Catalyzes the deamination of 5-methylthioadenosine and S-adenosyl-L-homocysteine into 5-methylthioinosine and S-inosyl-L-homocysteine, respectively. Is also able to deaminate adenosine.</text>
</comment>
<comment type="catalytic activity">
    <reaction evidence="5">
        <text>S-methyl-5'-thioadenosine + H2O + H(+) = S-methyl-5'-thioinosine + NH4(+)</text>
        <dbReference type="Rhea" id="RHEA:25025"/>
        <dbReference type="ChEBI" id="CHEBI:15377"/>
        <dbReference type="ChEBI" id="CHEBI:15378"/>
        <dbReference type="ChEBI" id="CHEBI:17509"/>
        <dbReference type="ChEBI" id="CHEBI:28938"/>
        <dbReference type="ChEBI" id="CHEBI:48595"/>
        <dbReference type="EC" id="3.5.4.31"/>
    </reaction>
</comment>
<dbReference type="EMBL" id="CP011494">
    <property type="protein sequence ID" value="AKO52114.1"/>
    <property type="molecule type" value="Genomic_DNA"/>
</dbReference>
<feature type="binding site" evidence="5">
    <location>
        <position position="74"/>
    </location>
    <ligand>
        <name>Zn(2+)</name>
        <dbReference type="ChEBI" id="CHEBI:29105"/>
    </ligand>
</feature>
<evidence type="ECO:0000256" key="5">
    <source>
        <dbReference type="HAMAP-Rule" id="MF_01281"/>
    </source>
</evidence>
<feature type="binding site" evidence="5">
    <location>
        <position position="196"/>
    </location>
    <ligand>
        <name>substrate</name>
    </ligand>
</feature>
<evidence type="ECO:0000256" key="2">
    <source>
        <dbReference type="ARBA" id="ARBA00022723"/>
    </source>
</evidence>
<feature type="binding site" evidence="5">
    <location>
        <position position="103"/>
    </location>
    <ligand>
        <name>substrate</name>
    </ligand>
</feature>
<dbReference type="AlphaFoldDB" id="A0A0H4HZK9"/>
<dbReference type="Gene3D" id="3.20.20.140">
    <property type="entry name" value="Metal-dependent hydrolases"/>
    <property type="match status" value="1"/>
</dbReference>
<keyword evidence="2 5" id="KW-0479">Metal-binding</keyword>
<sequence length="446" mass="48494">MTAETIIAADTRINARWVIPIEPADQVWHHHAVIVHSGYIVAVLPQAEADTHYRTRETLDLPHHVLMPGLINLHGHAAMSLFRGVADDLPLMAWLNDHIWPLEGKFVCEQFIADGTQLAMAEMLRTGTTTFSDMYFFPEIAAQCAADAGMRAQICFPLLDFPTCWGSGPEEYLRKGEQLINAWQGDEFIMPAIGPHAPYTASDDTLAGAVALQKKTGVKLQIHLHETALEVQNAEQHSGQRPVSRMAMLGVLGPDTQCVHMTQVDDSDIEHLLHSGAHVVHCPESNMKLASGQCPVQRLGKAGVNVAIGTDGAASNNDLDLFSELRSAAMMAKHLAGDPAALSAHQALRMATLQGAKALGREQDLGSLEAGKCADIIAVDLSDPFLQPVYNPASHLVYSLHGRAVSHSWINGVPQVQNGELTRIDVPDLMLRVADWAERIGRYKAG</sequence>
<evidence type="ECO:0000256" key="4">
    <source>
        <dbReference type="ARBA" id="ARBA00022833"/>
    </source>
</evidence>
<evidence type="ECO:0000313" key="8">
    <source>
        <dbReference type="Proteomes" id="UP000036406"/>
    </source>
</evidence>
<dbReference type="Proteomes" id="UP000036406">
    <property type="component" value="Chromosome"/>
</dbReference>
<dbReference type="GO" id="GO:0090614">
    <property type="term" value="F:5'-methylthioadenosine deaminase activity"/>
    <property type="evidence" value="ECO:0007669"/>
    <property type="project" value="UniProtKB-UniRule"/>
</dbReference>
<accession>A0A0H4HZK9</accession>
<evidence type="ECO:0000256" key="3">
    <source>
        <dbReference type="ARBA" id="ARBA00022801"/>
    </source>
</evidence>